<evidence type="ECO:0000256" key="2">
    <source>
        <dbReference type="ARBA" id="ARBA00023125"/>
    </source>
</evidence>
<keyword evidence="2" id="KW-0238">DNA-binding</keyword>
<comment type="caution">
    <text evidence="7">The sequence shown here is derived from an EMBL/GenBank/DDBJ whole genome shotgun (WGS) entry which is preliminary data.</text>
</comment>
<evidence type="ECO:0000256" key="5">
    <source>
        <dbReference type="ARBA" id="ARBA00023242"/>
    </source>
</evidence>
<evidence type="ECO:0000256" key="1">
    <source>
        <dbReference type="ARBA" id="ARBA00023015"/>
    </source>
</evidence>
<dbReference type="Gene3D" id="1.10.565.10">
    <property type="entry name" value="Retinoid X Receptor"/>
    <property type="match status" value="1"/>
</dbReference>
<keyword evidence="4" id="KW-0675">Receptor</keyword>
<dbReference type="InterPro" id="IPR050200">
    <property type="entry name" value="Nuclear_hormone_rcpt_NR3"/>
</dbReference>
<organism evidence="7 8">
    <name type="scientific">Tropilaelaps mercedesae</name>
    <dbReference type="NCBI Taxonomy" id="418985"/>
    <lineage>
        <taxon>Eukaryota</taxon>
        <taxon>Metazoa</taxon>
        <taxon>Ecdysozoa</taxon>
        <taxon>Arthropoda</taxon>
        <taxon>Chelicerata</taxon>
        <taxon>Arachnida</taxon>
        <taxon>Acari</taxon>
        <taxon>Parasitiformes</taxon>
        <taxon>Mesostigmata</taxon>
        <taxon>Gamasina</taxon>
        <taxon>Dermanyssoidea</taxon>
        <taxon>Laelapidae</taxon>
        <taxon>Tropilaelaps</taxon>
    </lineage>
</organism>
<keyword evidence="5" id="KW-0539">Nucleus</keyword>
<sequence length="160" mass="17524">MGRHIGMDQLEQEAGELVDKLTRLALCLRRGEVTLEEYVCLKVLTMLSHEETQSALTPIRERYMGALRSHLAATKSSQPIRLDYLLGLTRLVEGAADLLMRSKMFYVPFLLNSAACIANLHLNNCSNRIATTIHGNSDNGPLASPVAPVVRSPAPTSAQP</sequence>
<dbReference type="EMBL" id="MNPL01006579">
    <property type="protein sequence ID" value="OQR75303.1"/>
    <property type="molecule type" value="Genomic_DNA"/>
</dbReference>
<reference evidence="7 8" key="1">
    <citation type="journal article" date="2017" name="Gigascience">
        <title>Draft genome of the honey bee ectoparasitic mite, Tropilaelaps mercedesae, is shaped by the parasitic life history.</title>
        <authorList>
            <person name="Dong X."/>
            <person name="Armstrong S.D."/>
            <person name="Xia D."/>
            <person name="Makepeace B.L."/>
            <person name="Darby A.C."/>
            <person name="Kadowaki T."/>
        </authorList>
    </citation>
    <scope>NUCLEOTIDE SEQUENCE [LARGE SCALE GENOMIC DNA]</scope>
    <source>
        <strain evidence="7">Wuxi-XJTLU</strain>
    </source>
</reference>
<dbReference type="AlphaFoldDB" id="A0A1V9XPG6"/>
<protein>
    <recommendedName>
        <fullName evidence="6">NR LBD domain-containing protein</fullName>
    </recommendedName>
</protein>
<dbReference type="GO" id="GO:0003677">
    <property type="term" value="F:DNA binding"/>
    <property type="evidence" value="ECO:0007669"/>
    <property type="project" value="UniProtKB-KW"/>
</dbReference>
<evidence type="ECO:0000256" key="4">
    <source>
        <dbReference type="ARBA" id="ARBA00023170"/>
    </source>
</evidence>
<gene>
    <name evidence="7" type="ORF">BIW11_08511</name>
</gene>
<dbReference type="STRING" id="418985.A0A1V9XPG6"/>
<dbReference type="PROSITE" id="PS51843">
    <property type="entry name" value="NR_LBD"/>
    <property type="match status" value="1"/>
</dbReference>
<name>A0A1V9XPG6_9ACAR</name>
<evidence type="ECO:0000313" key="8">
    <source>
        <dbReference type="Proteomes" id="UP000192247"/>
    </source>
</evidence>
<dbReference type="InterPro" id="IPR000536">
    <property type="entry name" value="Nucl_hrmn_rcpt_lig-bd"/>
</dbReference>
<evidence type="ECO:0000313" key="7">
    <source>
        <dbReference type="EMBL" id="OQR75303.1"/>
    </source>
</evidence>
<dbReference type="InterPro" id="IPR035500">
    <property type="entry name" value="NHR-like_dom_sf"/>
</dbReference>
<dbReference type="PANTHER" id="PTHR48092">
    <property type="entry name" value="KNIRPS-RELATED PROTEIN-RELATED"/>
    <property type="match status" value="1"/>
</dbReference>
<dbReference type="SUPFAM" id="SSF48508">
    <property type="entry name" value="Nuclear receptor ligand-binding domain"/>
    <property type="match status" value="1"/>
</dbReference>
<keyword evidence="1" id="KW-0805">Transcription regulation</keyword>
<evidence type="ECO:0000256" key="3">
    <source>
        <dbReference type="ARBA" id="ARBA00023163"/>
    </source>
</evidence>
<keyword evidence="8" id="KW-1185">Reference proteome</keyword>
<feature type="domain" description="NR LBD" evidence="6">
    <location>
        <begin position="1"/>
        <end position="127"/>
    </location>
</feature>
<keyword evidence="3" id="KW-0804">Transcription</keyword>
<dbReference type="InParanoid" id="A0A1V9XPG6"/>
<dbReference type="OrthoDB" id="10006908at2759"/>
<proteinExistence type="predicted"/>
<accession>A0A1V9XPG6</accession>
<evidence type="ECO:0000259" key="6">
    <source>
        <dbReference type="PROSITE" id="PS51843"/>
    </source>
</evidence>
<dbReference type="Proteomes" id="UP000192247">
    <property type="component" value="Unassembled WGS sequence"/>
</dbReference>